<dbReference type="VEuPathDB" id="FungiDB:H310_13956"/>
<dbReference type="PANTHER" id="PTHR13582:SF0">
    <property type="entry name" value="M-PHASE PHOSPHOPROTEIN 6"/>
    <property type="match status" value="1"/>
</dbReference>
<protein>
    <submittedName>
        <fullName evidence="2">Uncharacterized protein</fullName>
    </submittedName>
</protein>
<proteinExistence type="predicted"/>
<feature type="compositionally biased region" description="Low complexity" evidence="1">
    <location>
        <begin position="148"/>
        <end position="158"/>
    </location>
</feature>
<organism evidence="2">
    <name type="scientific">Aphanomyces invadans</name>
    <dbReference type="NCBI Taxonomy" id="157072"/>
    <lineage>
        <taxon>Eukaryota</taxon>
        <taxon>Sar</taxon>
        <taxon>Stramenopiles</taxon>
        <taxon>Oomycota</taxon>
        <taxon>Saprolegniomycetes</taxon>
        <taxon>Saprolegniales</taxon>
        <taxon>Verrucalvaceae</taxon>
        <taxon>Aphanomyces</taxon>
    </lineage>
</organism>
<dbReference type="GO" id="GO:0000460">
    <property type="term" value="P:maturation of 5.8S rRNA"/>
    <property type="evidence" value="ECO:0007669"/>
    <property type="project" value="TreeGrafter"/>
</dbReference>
<feature type="region of interest" description="Disordered" evidence="1">
    <location>
        <begin position="58"/>
        <end position="107"/>
    </location>
</feature>
<dbReference type="GeneID" id="20091006"/>
<dbReference type="eggNOG" id="ENOG502S5F9">
    <property type="taxonomic scope" value="Eukaryota"/>
</dbReference>
<reference evidence="2" key="1">
    <citation type="submission" date="2013-12" db="EMBL/GenBank/DDBJ databases">
        <title>The Genome Sequence of Aphanomyces invadans NJM9701.</title>
        <authorList>
            <consortium name="The Broad Institute Genomics Platform"/>
            <person name="Russ C."/>
            <person name="Tyler B."/>
            <person name="van West P."/>
            <person name="Dieguez-Uribeondo J."/>
            <person name="Young S.K."/>
            <person name="Zeng Q."/>
            <person name="Gargeya S."/>
            <person name="Fitzgerald M."/>
            <person name="Abouelleil A."/>
            <person name="Alvarado L."/>
            <person name="Chapman S.B."/>
            <person name="Gainer-Dewar J."/>
            <person name="Goldberg J."/>
            <person name="Griggs A."/>
            <person name="Gujja S."/>
            <person name="Hansen M."/>
            <person name="Howarth C."/>
            <person name="Imamovic A."/>
            <person name="Ireland A."/>
            <person name="Larimer J."/>
            <person name="McCowan C."/>
            <person name="Murphy C."/>
            <person name="Pearson M."/>
            <person name="Poon T.W."/>
            <person name="Priest M."/>
            <person name="Roberts A."/>
            <person name="Saif S."/>
            <person name="Shea T."/>
            <person name="Sykes S."/>
            <person name="Wortman J."/>
            <person name="Nusbaum C."/>
            <person name="Birren B."/>
        </authorList>
    </citation>
    <scope>NUCLEOTIDE SEQUENCE [LARGE SCALE GENOMIC DNA]</scope>
    <source>
        <strain evidence="2">NJM9701</strain>
    </source>
</reference>
<feature type="region of interest" description="Disordered" evidence="1">
    <location>
        <begin position="145"/>
        <end position="165"/>
    </location>
</feature>
<dbReference type="OrthoDB" id="76852at2759"/>
<evidence type="ECO:0000256" key="1">
    <source>
        <dbReference type="SAM" id="MobiDB-lite"/>
    </source>
</evidence>
<feature type="compositionally biased region" description="Basic and acidic residues" evidence="1">
    <location>
        <begin position="86"/>
        <end position="95"/>
    </location>
</feature>
<evidence type="ECO:0000313" key="2">
    <source>
        <dbReference type="EMBL" id="ETV91584.1"/>
    </source>
</evidence>
<name>A0A024TC52_9STRA</name>
<dbReference type="Pfam" id="PF10175">
    <property type="entry name" value="MPP6"/>
    <property type="match status" value="1"/>
</dbReference>
<dbReference type="RefSeq" id="XP_008879853.1">
    <property type="nucleotide sequence ID" value="XM_008881631.1"/>
</dbReference>
<accession>A0A024TC52</accession>
<dbReference type="PANTHER" id="PTHR13582">
    <property type="entry name" value="M-PHASE PHOSPHOPROTEIN 6"/>
    <property type="match status" value="1"/>
</dbReference>
<dbReference type="InterPro" id="IPR019324">
    <property type="entry name" value="MPP6"/>
</dbReference>
<gene>
    <name evidence="2" type="ORF">H310_13956</name>
</gene>
<dbReference type="STRING" id="157072.A0A024TC52"/>
<sequence>MWKPGTKAPPPRGSVLPKKVDAAPVKMAMDGAPKAPKPALSHKTLAMKFMQRKNQAALTKAEVQQDEWADAKEDGESSGELTCIRDLPDPSMDKKLGRRSFGGFNGSIEDVHKVLKSNKRFEEANDRALKDEVSAEEMADRMVKYAGLRKGPGNNNNRPPKRQRK</sequence>
<feature type="region of interest" description="Disordered" evidence="1">
    <location>
        <begin position="1"/>
        <end position="21"/>
    </location>
</feature>
<dbReference type="EMBL" id="KI914009">
    <property type="protein sequence ID" value="ETV91584.1"/>
    <property type="molecule type" value="Genomic_DNA"/>
</dbReference>
<dbReference type="AlphaFoldDB" id="A0A024TC52"/>